<protein>
    <submittedName>
        <fullName evidence="1">Uncharacterized protein</fullName>
    </submittedName>
</protein>
<dbReference type="KEGG" id="thal:A1OE_486"/>
<proteinExistence type="predicted"/>
<reference evidence="1 2" key="1">
    <citation type="journal article" date="2012" name="Proc. Natl. Acad. Sci. U.S.A.">
        <title>Genome streamlining and chemical defense in a coral reef symbiosis.</title>
        <authorList>
            <person name="Kwan J.C."/>
            <person name="Donia M.S."/>
            <person name="Han A.W."/>
            <person name="Hirose E."/>
            <person name="Haygood M.G."/>
            <person name="Schmidt E.W."/>
        </authorList>
    </citation>
    <scope>NUCLEOTIDE SEQUENCE [LARGE SCALE GENOMIC DNA]</scope>
    <source>
        <strain evidence="1 2">L2</strain>
    </source>
</reference>
<evidence type="ECO:0000313" key="2">
    <source>
        <dbReference type="Proteomes" id="UP000010077"/>
    </source>
</evidence>
<accession>K7YQ20</accession>
<name>K7YQ20_9PROT</name>
<dbReference type="EMBL" id="CP003539">
    <property type="protein sequence ID" value="AFX98679.1"/>
    <property type="molecule type" value="Genomic_DNA"/>
</dbReference>
<dbReference type="AlphaFoldDB" id="K7YQ20"/>
<dbReference type="HOGENOM" id="CLU_3325993_0_0_5"/>
<sequence length="38" mass="4687">MKNCFEVNIYLTNAIAYLFRKKKFKYLCLHNLLVNKKY</sequence>
<organism evidence="1 2">
    <name type="scientific">Candidatus Endolissoclinum faulkneri L2</name>
    <dbReference type="NCBI Taxonomy" id="1193729"/>
    <lineage>
        <taxon>Bacteria</taxon>
        <taxon>Pseudomonadati</taxon>
        <taxon>Pseudomonadota</taxon>
        <taxon>Alphaproteobacteria</taxon>
        <taxon>Rhodospirillales</taxon>
        <taxon>Rhodospirillaceae</taxon>
        <taxon>Candidatus Endolissoclinum</taxon>
    </lineage>
</organism>
<keyword evidence="2" id="KW-1185">Reference proteome</keyword>
<gene>
    <name evidence="1" type="ORF">A1OE_486</name>
</gene>
<dbReference type="Proteomes" id="UP000010077">
    <property type="component" value="Chromosome"/>
</dbReference>
<evidence type="ECO:0000313" key="1">
    <source>
        <dbReference type="EMBL" id="AFX98679.1"/>
    </source>
</evidence>